<keyword evidence="1" id="KW-0812">Transmembrane</keyword>
<sequence>MKSIALITFVLSVFFIFIKNSSDNYLIFIFTCIFLALEKQIEKNKSISTIVFIILCVFLANLMYQIVKLFLL</sequence>
<keyword evidence="1" id="KW-1133">Transmembrane helix</keyword>
<feature type="transmembrane region" description="Helical" evidence="1">
    <location>
        <begin position="49"/>
        <end position="67"/>
    </location>
</feature>
<proteinExistence type="predicted"/>
<feature type="transmembrane region" description="Helical" evidence="1">
    <location>
        <begin position="6"/>
        <end position="37"/>
    </location>
</feature>
<reference evidence="2 3" key="1">
    <citation type="submission" date="2016-03" db="EMBL/GenBank/DDBJ databases">
        <authorList>
            <person name="Zhang H."/>
            <person name="Liu R."/>
            <person name="Wang M."/>
            <person name="Wang H."/>
            <person name="Wang L."/>
            <person name="Song L."/>
        </authorList>
    </citation>
    <scope>NUCLEOTIDE SEQUENCE [LARGE SCALE GENOMIC DNA]</scope>
    <source>
        <strain evidence="2 3">DSM 16099</strain>
    </source>
</reference>
<gene>
    <name evidence="2" type="ORF">A2I96_15020</name>
</gene>
<organism evidence="2 3">
    <name type="scientific">Pseudoalteromonas tetraodonis</name>
    <dbReference type="NCBI Taxonomy" id="43659"/>
    <lineage>
        <taxon>Bacteria</taxon>
        <taxon>Pseudomonadati</taxon>
        <taxon>Pseudomonadota</taxon>
        <taxon>Gammaproteobacteria</taxon>
        <taxon>Alteromonadales</taxon>
        <taxon>Pseudoalteromonadaceae</taxon>
        <taxon>Pseudoalteromonas</taxon>
    </lineage>
</organism>
<protein>
    <recommendedName>
        <fullName evidence="4">DUF3953 domain-containing protein</fullName>
    </recommendedName>
</protein>
<dbReference type="Proteomes" id="UP000075763">
    <property type="component" value="Unassembled WGS sequence"/>
</dbReference>
<dbReference type="EMBL" id="LVCN01000028">
    <property type="protein sequence ID" value="KYL34595.1"/>
    <property type="molecule type" value="Genomic_DNA"/>
</dbReference>
<evidence type="ECO:0000256" key="1">
    <source>
        <dbReference type="SAM" id="Phobius"/>
    </source>
</evidence>
<name>A0ABD4EQ99_9GAMM</name>
<evidence type="ECO:0000313" key="3">
    <source>
        <dbReference type="Proteomes" id="UP000075763"/>
    </source>
</evidence>
<evidence type="ECO:0000313" key="2">
    <source>
        <dbReference type="EMBL" id="KYL34595.1"/>
    </source>
</evidence>
<keyword evidence="1" id="KW-0472">Membrane</keyword>
<accession>A0ABD4EQ99</accession>
<dbReference type="AlphaFoldDB" id="A0ABD4EQ99"/>
<comment type="caution">
    <text evidence="2">The sequence shown here is derived from an EMBL/GenBank/DDBJ whole genome shotgun (WGS) entry which is preliminary data.</text>
</comment>
<evidence type="ECO:0008006" key="4">
    <source>
        <dbReference type="Google" id="ProtNLM"/>
    </source>
</evidence>